<dbReference type="GO" id="GO:0000111">
    <property type="term" value="C:nucleotide-excision repair factor 2 complex"/>
    <property type="evidence" value="ECO:0007669"/>
    <property type="project" value="TreeGrafter"/>
</dbReference>
<keyword evidence="8" id="KW-0175">Coiled coil</keyword>
<dbReference type="InterPro" id="IPR038765">
    <property type="entry name" value="Papain-like_cys_pep_sf"/>
</dbReference>
<reference evidence="13" key="1">
    <citation type="journal article" date="2023" name="G3 (Bethesda)">
        <title>Whole genome assemblies of Zophobas morio and Tenebrio molitor.</title>
        <authorList>
            <person name="Kaur S."/>
            <person name="Stinson S.A."/>
            <person name="diCenzo G.C."/>
        </authorList>
    </citation>
    <scope>NUCLEOTIDE SEQUENCE</scope>
    <source>
        <strain evidence="13">QUZm001</strain>
    </source>
</reference>
<dbReference type="SMART" id="SM01031">
    <property type="entry name" value="BHD_2"/>
    <property type="match status" value="1"/>
</dbReference>
<evidence type="ECO:0008006" key="15">
    <source>
        <dbReference type="Google" id="ProtNLM"/>
    </source>
</evidence>
<evidence type="ECO:0000256" key="6">
    <source>
        <dbReference type="ARBA" id="ARBA00023204"/>
    </source>
</evidence>
<keyword evidence="7" id="KW-0539">Nucleus</keyword>
<evidence type="ECO:0000256" key="4">
    <source>
        <dbReference type="ARBA" id="ARBA00022763"/>
    </source>
</evidence>
<dbReference type="InterPro" id="IPR018026">
    <property type="entry name" value="DNA_repair_Rad4-like"/>
</dbReference>
<protein>
    <recommendedName>
        <fullName evidence="15">DNA repair protein complementing XP-C cells-like protein</fullName>
    </recommendedName>
</protein>
<dbReference type="GO" id="GO:0071942">
    <property type="term" value="C:XPC complex"/>
    <property type="evidence" value="ECO:0007669"/>
    <property type="project" value="TreeGrafter"/>
</dbReference>
<name>A0AA38I729_9CUCU</name>
<dbReference type="GO" id="GO:0006298">
    <property type="term" value="P:mismatch repair"/>
    <property type="evidence" value="ECO:0007669"/>
    <property type="project" value="TreeGrafter"/>
</dbReference>
<feature type="region of interest" description="Disordered" evidence="9">
    <location>
        <begin position="370"/>
        <end position="610"/>
    </location>
</feature>
<evidence type="ECO:0000256" key="3">
    <source>
        <dbReference type="ARBA" id="ARBA00022553"/>
    </source>
</evidence>
<dbReference type="Gene3D" id="3.90.260.10">
    <property type="entry name" value="Transglutaminase-like"/>
    <property type="match status" value="2"/>
</dbReference>
<evidence type="ECO:0000256" key="2">
    <source>
        <dbReference type="ARBA" id="ARBA00009525"/>
    </source>
</evidence>
<comment type="similarity">
    <text evidence="2">Belongs to the XPC family.</text>
</comment>
<feature type="domain" description="Rad4 beta-hairpin" evidence="10">
    <location>
        <begin position="798"/>
        <end position="850"/>
    </location>
</feature>
<feature type="compositionally biased region" description="Low complexity" evidence="9">
    <location>
        <begin position="471"/>
        <end position="494"/>
    </location>
</feature>
<dbReference type="InterPro" id="IPR004583">
    <property type="entry name" value="DNA_repair_Rad4"/>
</dbReference>
<evidence type="ECO:0000256" key="7">
    <source>
        <dbReference type="ARBA" id="ARBA00023242"/>
    </source>
</evidence>
<sequence length="1049" mass="119588">MPRKRTVKNLPSDSSDDDEPLARLTNGKRKSPKNDDSSSESDIENYLQHPDKIDLDSPFFNLPKEPPSFDKIENDILAGVSRLTDSESDDEPTTQEEITEVVKNLPSTSKLNFGQLHEYAKKMEEAKQKVEEYNAKRRAQMKETTIENLLAAGEAKLGDMNTIKESLHSSDFESCSDSEKEGWEEVKEELKEKEKSLIPKEGLQITVDMPGVVRKKKEVDLLAAIKRRINRVRKENQLLVHKVHLLCWIAHGIYVSSKINSENVLAMALSLLPSEKSYPDGRADLTYLEQILKWFRNAVVNVEKKVPEGKSLEELLEAQITKKEAYDKKMLVYIFVAVMRSLGIHCRLVLSFQVEPLRPPNSDLLSLSANAGASESKEENEKKTKSGDKLKEAKSRSKTNSSSEQARTKKEPKNAPKSDTKDPKPKTTTRSKSTTQENNLTSESKEENEKTKSSSGDKLKETKSRSKSSSEAKNASKSTTQENSLKPKTSTRSKSTSEKDKQVKKSESTKKPGTSKVANTRKLRSEAVIPQVDGANDPKSPTKPNLKKLKQKAPPCPVRHHPKRLKTITKYKDSDSEDDFANARSPFSNKNDSPKTNGANLKKLKTHVPKSVDVRNDVLKLVKKSIKEQKDISKSRTVRKRKSGQQSENDSDYVPEAVNKKRKSEDEFTPKVKVKRRVQVKKDGEDEEKIKRKLGVDTWVEVFLESEEKWVSVDVIKGQVHCVNELFTRASHPVSYILAWNNDNTLKDITRRYCTNYNTVTRKLRIDSKWWSESLKPFTGRKTPRDKEEDDELERQHLEKPLPTSIAEYKNHPLYVLKRHLLKFEALYPPDAPTLGFVRNEPVYSRQCVYTLHSRDIWLKHAKVVKPGEQPYKIVKARPRWDKLSNSIVTGEMLEIFGPWQTQDYEPPTAENGVVPRNAFGNVELFKPCMLPKNTVHLKLPGLNKVARKLNIDCAPALTGFDFHGGWNHPTYDGFIVCEEFADILVAAWDVEQEEIEKREQEKIDKRVYGNWKRLIRGLLIRERLKAKYEFGEPSGSGQKAKKKLATKK</sequence>
<dbReference type="GO" id="GO:0003697">
    <property type="term" value="F:single-stranded DNA binding"/>
    <property type="evidence" value="ECO:0007669"/>
    <property type="project" value="TreeGrafter"/>
</dbReference>
<gene>
    <name evidence="13" type="ORF">Zmor_020057</name>
</gene>
<evidence type="ECO:0000256" key="1">
    <source>
        <dbReference type="ARBA" id="ARBA00004123"/>
    </source>
</evidence>
<evidence type="ECO:0000259" key="10">
    <source>
        <dbReference type="SMART" id="SM01030"/>
    </source>
</evidence>
<evidence type="ECO:0000313" key="13">
    <source>
        <dbReference type="EMBL" id="KAJ3648239.1"/>
    </source>
</evidence>
<comment type="subcellular location">
    <subcellularLocation>
        <location evidence="1">Nucleus</location>
    </subcellularLocation>
</comment>
<evidence type="ECO:0000256" key="5">
    <source>
        <dbReference type="ARBA" id="ARBA00023125"/>
    </source>
</evidence>
<accession>A0AA38I729</accession>
<evidence type="ECO:0000259" key="12">
    <source>
        <dbReference type="SMART" id="SM01032"/>
    </source>
</evidence>
<dbReference type="AlphaFoldDB" id="A0AA38I729"/>
<dbReference type="GO" id="GO:0003684">
    <property type="term" value="F:damaged DNA binding"/>
    <property type="evidence" value="ECO:0007669"/>
    <property type="project" value="InterPro"/>
</dbReference>
<feature type="domain" description="Rad4 beta-hairpin" evidence="11">
    <location>
        <begin position="852"/>
        <end position="908"/>
    </location>
</feature>
<dbReference type="SUPFAM" id="SSF54001">
    <property type="entry name" value="Cysteine proteinases"/>
    <property type="match status" value="1"/>
</dbReference>
<evidence type="ECO:0000313" key="14">
    <source>
        <dbReference type="Proteomes" id="UP001168821"/>
    </source>
</evidence>
<feature type="compositionally biased region" description="Polar residues" evidence="9">
    <location>
        <begin position="585"/>
        <end position="599"/>
    </location>
</feature>
<feature type="compositionally biased region" description="Low complexity" evidence="9">
    <location>
        <begin position="426"/>
        <end position="442"/>
    </location>
</feature>
<feature type="compositionally biased region" description="Basic and acidic residues" evidence="9">
    <location>
        <begin position="406"/>
        <end position="425"/>
    </location>
</feature>
<feature type="region of interest" description="Disordered" evidence="9">
    <location>
        <begin position="629"/>
        <end position="669"/>
    </location>
</feature>
<feature type="region of interest" description="Disordered" evidence="9">
    <location>
        <begin position="1"/>
        <end position="70"/>
    </location>
</feature>
<dbReference type="Pfam" id="PF10403">
    <property type="entry name" value="BHD_1"/>
    <property type="match status" value="1"/>
</dbReference>
<dbReference type="InterPro" id="IPR018327">
    <property type="entry name" value="BHD_2"/>
</dbReference>
<dbReference type="EMBL" id="JALNTZ010000006">
    <property type="protein sequence ID" value="KAJ3648239.1"/>
    <property type="molecule type" value="Genomic_DNA"/>
</dbReference>
<proteinExistence type="inferred from homology"/>
<dbReference type="PANTHER" id="PTHR12135:SF0">
    <property type="entry name" value="DNA REPAIR PROTEIN COMPLEMENTING XP-C CELLS"/>
    <property type="match status" value="1"/>
</dbReference>
<dbReference type="InterPro" id="IPR036985">
    <property type="entry name" value="Transglutaminase-like_sf"/>
</dbReference>
<dbReference type="Pfam" id="PF10404">
    <property type="entry name" value="BHD_2"/>
    <property type="match status" value="1"/>
</dbReference>
<feature type="coiled-coil region" evidence="8">
    <location>
        <begin position="116"/>
        <end position="143"/>
    </location>
</feature>
<comment type="caution">
    <text evidence="13">The sequence shown here is derived from an EMBL/GenBank/DDBJ whole genome shotgun (WGS) entry which is preliminary data.</text>
</comment>
<dbReference type="InterPro" id="IPR018325">
    <property type="entry name" value="Rad4/PNGase_transGLS-fold"/>
</dbReference>
<feature type="compositionally biased region" description="Basic and acidic residues" evidence="9">
    <location>
        <begin position="495"/>
        <end position="510"/>
    </location>
</feature>
<dbReference type="SMART" id="SM01032">
    <property type="entry name" value="BHD_3"/>
    <property type="match status" value="1"/>
</dbReference>
<feature type="compositionally biased region" description="Basic and acidic residues" evidence="9">
    <location>
        <begin position="443"/>
        <end position="470"/>
    </location>
</feature>
<feature type="domain" description="Rad4 beta-hairpin" evidence="12">
    <location>
        <begin position="915"/>
        <end position="989"/>
    </location>
</feature>
<dbReference type="PANTHER" id="PTHR12135">
    <property type="entry name" value="DNA REPAIR PROTEIN XP-C / RAD4"/>
    <property type="match status" value="1"/>
</dbReference>
<dbReference type="InterPro" id="IPR042488">
    <property type="entry name" value="Rad4_BHD3_sf"/>
</dbReference>
<keyword evidence="3" id="KW-0597">Phosphoprotein</keyword>
<dbReference type="Pfam" id="PF10405">
    <property type="entry name" value="BHD_3"/>
    <property type="match status" value="1"/>
</dbReference>
<keyword evidence="5" id="KW-0238">DNA-binding</keyword>
<dbReference type="InterPro" id="IPR018326">
    <property type="entry name" value="Rad4_beta-hairpin_dom1"/>
</dbReference>
<organism evidence="13 14">
    <name type="scientific">Zophobas morio</name>
    <dbReference type="NCBI Taxonomy" id="2755281"/>
    <lineage>
        <taxon>Eukaryota</taxon>
        <taxon>Metazoa</taxon>
        <taxon>Ecdysozoa</taxon>
        <taxon>Arthropoda</taxon>
        <taxon>Hexapoda</taxon>
        <taxon>Insecta</taxon>
        <taxon>Pterygota</taxon>
        <taxon>Neoptera</taxon>
        <taxon>Endopterygota</taxon>
        <taxon>Coleoptera</taxon>
        <taxon>Polyphaga</taxon>
        <taxon>Cucujiformia</taxon>
        <taxon>Tenebrionidae</taxon>
        <taxon>Zophobas</taxon>
    </lineage>
</organism>
<dbReference type="NCBIfam" id="TIGR00605">
    <property type="entry name" value="rad4"/>
    <property type="match status" value="1"/>
</dbReference>
<keyword evidence="14" id="KW-1185">Reference proteome</keyword>
<evidence type="ECO:0000256" key="9">
    <source>
        <dbReference type="SAM" id="MobiDB-lite"/>
    </source>
</evidence>
<dbReference type="FunFam" id="2.20.20.110:FF:000001">
    <property type="entry name" value="DNA repair protein complementing XP-C cells"/>
    <property type="match status" value="1"/>
</dbReference>
<evidence type="ECO:0000256" key="8">
    <source>
        <dbReference type="SAM" id="Coils"/>
    </source>
</evidence>
<dbReference type="GO" id="GO:0005737">
    <property type="term" value="C:cytoplasm"/>
    <property type="evidence" value="ECO:0007669"/>
    <property type="project" value="TreeGrafter"/>
</dbReference>
<dbReference type="Pfam" id="PF03835">
    <property type="entry name" value="Rad4"/>
    <property type="match status" value="1"/>
</dbReference>
<dbReference type="FunFam" id="3.30.70.2460:FF:000001">
    <property type="entry name" value="DNA repair protein Rad4 family"/>
    <property type="match status" value="1"/>
</dbReference>
<feature type="compositionally biased region" description="Basic residues" evidence="9">
    <location>
        <begin position="558"/>
        <end position="569"/>
    </location>
</feature>
<dbReference type="GO" id="GO:0006289">
    <property type="term" value="P:nucleotide-excision repair"/>
    <property type="evidence" value="ECO:0007669"/>
    <property type="project" value="InterPro"/>
</dbReference>
<dbReference type="Gene3D" id="3.30.70.2460">
    <property type="entry name" value="Rad4, beta-hairpin domain BHD3"/>
    <property type="match status" value="1"/>
</dbReference>
<evidence type="ECO:0000259" key="11">
    <source>
        <dbReference type="SMART" id="SM01031"/>
    </source>
</evidence>
<keyword evidence="4" id="KW-0227">DNA damage</keyword>
<feature type="compositionally biased region" description="Basic and acidic residues" evidence="9">
    <location>
        <begin position="375"/>
        <end position="395"/>
    </location>
</feature>
<dbReference type="Proteomes" id="UP001168821">
    <property type="component" value="Unassembled WGS sequence"/>
</dbReference>
<dbReference type="Gene3D" id="2.20.20.110">
    <property type="entry name" value="Rad4, beta-hairpin domain BHD1"/>
    <property type="match status" value="1"/>
</dbReference>
<dbReference type="SMART" id="SM01030">
    <property type="entry name" value="BHD_1"/>
    <property type="match status" value="1"/>
</dbReference>
<dbReference type="InterPro" id="IPR018328">
    <property type="entry name" value="Rad4_beta-hairpin_dom3"/>
</dbReference>
<keyword evidence="6" id="KW-0234">DNA repair</keyword>